<dbReference type="Proteomes" id="UP000681967">
    <property type="component" value="Unassembled WGS sequence"/>
</dbReference>
<sequence>MIYLFYLYVVVEQLAQEVGQVIHPT</sequence>
<feature type="non-terminal residue" evidence="2">
    <location>
        <position position="1"/>
    </location>
</feature>
<proteinExistence type="predicted"/>
<accession>A0A8S3GGZ8</accession>
<organism evidence="2 3">
    <name type="scientific">Rotaria magnacalcarata</name>
    <dbReference type="NCBI Taxonomy" id="392030"/>
    <lineage>
        <taxon>Eukaryota</taxon>
        <taxon>Metazoa</taxon>
        <taxon>Spiralia</taxon>
        <taxon>Gnathifera</taxon>
        <taxon>Rotifera</taxon>
        <taxon>Eurotatoria</taxon>
        <taxon>Bdelloidea</taxon>
        <taxon>Philodinida</taxon>
        <taxon>Philodinidae</taxon>
        <taxon>Rotaria</taxon>
    </lineage>
</organism>
<reference evidence="2" key="1">
    <citation type="submission" date="2021-02" db="EMBL/GenBank/DDBJ databases">
        <authorList>
            <person name="Nowell W R."/>
        </authorList>
    </citation>
    <scope>NUCLEOTIDE SEQUENCE</scope>
</reference>
<gene>
    <name evidence="1" type="ORF">BYL167_LOCUS58216</name>
    <name evidence="2" type="ORF">SMN809_LOCUS64576</name>
</gene>
<comment type="caution">
    <text evidence="2">The sequence shown here is derived from an EMBL/GenBank/DDBJ whole genome shotgun (WGS) entry which is preliminary data.</text>
</comment>
<dbReference type="AlphaFoldDB" id="A0A8S3GGZ8"/>
<evidence type="ECO:0000313" key="1">
    <source>
        <dbReference type="EMBL" id="CAF5052201.1"/>
    </source>
</evidence>
<evidence type="ECO:0000313" key="3">
    <source>
        <dbReference type="Proteomes" id="UP000676336"/>
    </source>
</evidence>
<dbReference type="EMBL" id="CAJOBI010293943">
    <property type="protein sequence ID" value="CAF5161223.1"/>
    <property type="molecule type" value="Genomic_DNA"/>
</dbReference>
<dbReference type="EMBL" id="CAJOBH010226341">
    <property type="protein sequence ID" value="CAF5052201.1"/>
    <property type="molecule type" value="Genomic_DNA"/>
</dbReference>
<name>A0A8S3GGZ8_9BILA</name>
<dbReference type="Proteomes" id="UP000676336">
    <property type="component" value="Unassembled WGS sequence"/>
</dbReference>
<protein>
    <submittedName>
        <fullName evidence="2">Uncharacterized protein</fullName>
    </submittedName>
</protein>
<evidence type="ECO:0000313" key="2">
    <source>
        <dbReference type="EMBL" id="CAF5161223.1"/>
    </source>
</evidence>